<dbReference type="AlphaFoldDB" id="A0A1Q3D5M2"/>
<gene>
    <name evidence="1" type="ORF">CFOL_v3_31178</name>
</gene>
<dbReference type="FunCoup" id="A0A1Q3D5M2">
    <property type="interactions" value="42"/>
</dbReference>
<name>A0A1Q3D5M2_CEPFO</name>
<evidence type="ECO:0000313" key="1">
    <source>
        <dbReference type="EMBL" id="GAV87752.1"/>
    </source>
</evidence>
<sequence length="114" mass="13059">MLRALSVRRSCHSYERVADEPSIGLLEGKLKRNKSVPAWRYGSSIKLAPESTVPAGNSQVKPAMKVNKSHPLFSLFDRRRKKKTTARPEFARYLEYVKEGGMWDLNSNTPVIYY</sequence>
<keyword evidence="2" id="KW-1185">Reference proteome</keyword>
<dbReference type="InParanoid" id="A0A1Q3D5M2"/>
<evidence type="ECO:0000313" key="2">
    <source>
        <dbReference type="Proteomes" id="UP000187406"/>
    </source>
</evidence>
<dbReference type="PANTHER" id="PTHR35291:SF3">
    <property type="entry name" value="PROTEIN SHROOM-LIKE"/>
    <property type="match status" value="1"/>
</dbReference>
<dbReference type="OrthoDB" id="1097853at2759"/>
<dbReference type="EMBL" id="BDDD01004497">
    <property type="protein sequence ID" value="GAV87752.1"/>
    <property type="molecule type" value="Genomic_DNA"/>
</dbReference>
<dbReference type="PANTHER" id="PTHR35291">
    <property type="entry name" value="PROTEIN SHROOM-LIKE"/>
    <property type="match status" value="1"/>
</dbReference>
<reference evidence="2" key="1">
    <citation type="submission" date="2016-04" db="EMBL/GenBank/DDBJ databases">
        <title>Cephalotus genome sequencing.</title>
        <authorList>
            <person name="Fukushima K."/>
            <person name="Hasebe M."/>
            <person name="Fang X."/>
        </authorList>
    </citation>
    <scope>NUCLEOTIDE SEQUENCE [LARGE SCALE GENOMIC DNA]</scope>
    <source>
        <strain evidence="2">cv. St1</strain>
    </source>
</reference>
<accession>A0A1Q3D5M2</accession>
<proteinExistence type="predicted"/>
<dbReference type="Proteomes" id="UP000187406">
    <property type="component" value="Unassembled WGS sequence"/>
</dbReference>
<protein>
    <submittedName>
        <fullName evidence="1">Uncharacterized protein</fullName>
    </submittedName>
</protein>
<comment type="caution">
    <text evidence="1">The sequence shown here is derived from an EMBL/GenBank/DDBJ whole genome shotgun (WGS) entry which is preliminary data.</text>
</comment>
<organism evidence="1 2">
    <name type="scientific">Cephalotus follicularis</name>
    <name type="common">Albany pitcher plant</name>
    <dbReference type="NCBI Taxonomy" id="3775"/>
    <lineage>
        <taxon>Eukaryota</taxon>
        <taxon>Viridiplantae</taxon>
        <taxon>Streptophyta</taxon>
        <taxon>Embryophyta</taxon>
        <taxon>Tracheophyta</taxon>
        <taxon>Spermatophyta</taxon>
        <taxon>Magnoliopsida</taxon>
        <taxon>eudicotyledons</taxon>
        <taxon>Gunneridae</taxon>
        <taxon>Pentapetalae</taxon>
        <taxon>rosids</taxon>
        <taxon>fabids</taxon>
        <taxon>Oxalidales</taxon>
        <taxon>Cephalotaceae</taxon>
        <taxon>Cephalotus</taxon>
    </lineage>
</organism>